<dbReference type="PANTHER" id="PTHR37813:SF1">
    <property type="entry name" value="FELS-2 PROPHAGE PROTEIN"/>
    <property type="match status" value="1"/>
</dbReference>
<keyword evidence="1" id="KW-0175">Coiled coil</keyword>
<feature type="transmembrane region" description="Helical" evidence="2">
    <location>
        <begin position="395"/>
        <end position="421"/>
    </location>
</feature>
<keyword evidence="2" id="KW-1133">Transmembrane helix</keyword>
<dbReference type="RefSeq" id="WP_052725905.1">
    <property type="nucleotide sequence ID" value="NZ_JWIR02000046.1"/>
</dbReference>
<dbReference type="STRING" id="1221996.QY95_02576"/>
<feature type="transmembrane region" description="Helical" evidence="2">
    <location>
        <begin position="574"/>
        <end position="595"/>
    </location>
</feature>
<feature type="transmembrane region" description="Helical" evidence="2">
    <location>
        <begin position="363"/>
        <end position="383"/>
    </location>
</feature>
<evidence type="ECO:0000313" key="3">
    <source>
        <dbReference type="EMBL" id="KKB38578.1"/>
    </source>
</evidence>
<accession>A0A0F5HN22</accession>
<keyword evidence="2" id="KW-0472">Membrane</keyword>
<evidence type="ECO:0000313" key="4">
    <source>
        <dbReference type="Proteomes" id="UP000031563"/>
    </source>
</evidence>
<dbReference type="Gene3D" id="1.20.120.20">
    <property type="entry name" value="Apolipoprotein"/>
    <property type="match status" value="2"/>
</dbReference>
<evidence type="ECO:0000256" key="1">
    <source>
        <dbReference type="SAM" id="Coils"/>
    </source>
</evidence>
<keyword evidence="4" id="KW-1185">Reference proteome</keyword>
<feature type="coiled-coil region" evidence="1">
    <location>
        <begin position="64"/>
        <end position="128"/>
    </location>
</feature>
<dbReference type="AlphaFoldDB" id="A0A0F5HN22"/>
<keyword evidence="2" id="KW-0812">Transmembrane</keyword>
<dbReference type="PANTHER" id="PTHR37813">
    <property type="entry name" value="FELS-2 PROPHAGE PROTEIN"/>
    <property type="match status" value="1"/>
</dbReference>
<feature type="transmembrane region" description="Helical" evidence="2">
    <location>
        <begin position="314"/>
        <end position="332"/>
    </location>
</feature>
<dbReference type="OrthoDB" id="2157658at2"/>
<dbReference type="Proteomes" id="UP000031563">
    <property type="component" value="Unassembled WGS sequence"/>
</dbReference>
<reference evidence="3" key="1">
    <citation type="submission" date="2015-02" db="EMBL/GenBank/DDBJ databases">
        <title>Genome Assembly of Bacillaceae bacterium MTCC 8252.</title>
        <authorList>
            <person name="Verma A."/>
            <person name="Khatri I."/>
            <person name="Mual P."/>
            <person name="Subramanian S."/>
            <person name="Krishnamurthi S."/>
        </authorList>
    </citation>
    <scope>NUCLEOTIDE SEQUENCE [LARGE SCALE GENOMIC DNA]</scope>
    <source>
        <strain evidence="3">MTCC 8252</strain>
    </source>
</reference>
<protein>
    <submittedName>
        <fullName evidence="3">Phage tail length tape-measure protein</fullName>
    </submittedName>
</protein>
<sequence length="1038" mass="112790">MQENFQAKIGADVRDFMSKMKQVDQEIKNTATEATKPINADLRSFLAKMVQVETLSDMIEQPVEKEVQAEVAEFHRKLAEAQAKANALAREQVQVQVSAITADFDTKMAQMKAEIASLRRQLVNVRVQTQYESFGYEAETAKYQRFYRGTSEEARRMSQEIRNAFAQQREAMRGVRDDLIKAEYGYFKLAQSAKDYTGTSQQFMAQVAAMGAAHKKATDNMIKNNELMKISLIQTAGTMLNMSTQASKISDNYARMQNPLLMVNAAGLKAADGLNKLANAGNASVLALKQLGPTANMKELNDMTRMISQGMMRFQAVAMGAAVTSYFFYGALHQAAMGNQEYADSFNTMLATVRQALQPMVDVFTMVMTKVYDFITAIAQMIIKFNEAHPTLAKLIQGVIMLVPALTLLLSPLAVGIGLFAGFQAALASVWPLIAPLVTGLAAMSATVWVTAAAIAGLTAGLVYLWNTNEGFRAAVIAAWGTIKAKAIEVFQGLVTIITPAFEAVSVFVQQKLAQMKTFWDQHGTQVIQAVQNAWNMITTVIQTAMAVLGPIIQVGWQVIVMIIQSAWEAIKNIINGAINVIQGIIKVFAGMFTADFQLMWEGVKQIFQGALQVIWGWINLYFIGKFLGPLKGFVTQAKSLLQAAWNGIKNIFTKTLDAIKSFITSAFNAIKSTIDKAMNAVKSVIQNIWNGIKSFISNVLNSIKSTMTSIWNAIKSLITSVLNGIKSTVSSVWNAIKANITSVMNAIKAAIQAAWNAIKSAITSALNAIKSTVTSIFNAIKSTITSVMNAAKSAIQSAWNAIKSAVTSAVNAIKSTVTSAFNSLKSTVTSAMNNVVSAVKSGWNKAVSFLKSINLASIGRNIIQGLVNGIKSMAGAVSSAISSIASNIKSRIKGALGIHSPSRWMRDEIGKNIVSGVVVGIDRMSRSATQSATNLASSIMDAFTPQLALNDVRMASDPLNVDTQMAELKRQVQEELDVDLWIHQQHGVAEDGIEEGAGRDIVIQIDGQELARVQQPHLDRLNGAKLKLAQYRKGRKG</sequence>
<comment type="caution">
    <text evidence="3">The sequence shown here is derived from an EMBL/GenBank/DDBJ whole genome shotgun (WGS) entry which is preliminary data.</text>
</comment>
<proteinExistence type="predicted"/>
<feature type="transmembrane region" description="Helical" evidence="2">
    <location>
        <begin position="545"/>
        <end position="568"/>
    </location>
</feature>
<name>A0A0F5HN22_BACTR</name>
<dbReference type="EMBL" id="JWIR02000046">
    <property type="protein sequence ID" value="KKB38578.1"/>
    <property type="molecule type" value="Genomic_DNA"/>
</dbReference>
<dbReference type="InterPro" id="IPR016024">
    <property type="entry name" value="ARM-type_fold"/>
</dbReference>
<gene>
    <name evidence="3" type="ORF">QY95_02576</name>
</gene>
<feature type="transmembrane region" description="Helical" evidence="2">
    <location>
        <begin position="433"/>
        <end position="466"/>
    </location>
</feature>
<evidence type="ECO:0000256" key="2">
    <source>
        <dbReference type="SAM" id="Phobius"/>
    </source>
</evidence>
<dbReference type="SUPFAM" id="SSF48371">
    <property type="entry name" value="ARM repeat"/>
    <property type="match status" value="1"/>
</dbReference>
<accession>A0A0F5HZE5</accession>
<organism evidence="3 4">
    <name type="scientific">Bacillus thermotolerans</name>
    <name type="common">Quasibacillus thermotolerans</name>
    <dbReference type="NCBI Taxonomy" id="1221996"/>
    <lineage>
        <taxon>Bacteria</taxon>
        <taxon>Bacillati</taxon>
        <taxon>Bacillota</taxon>
        <taxon>Bacilli</taxon>
        <taxon>Bacillales</taxon>
        <taxon>Bacillaceae</taxon>
        <taxon>Bacillus</taxon>
    </lineage>
</organism>